<evidence type="ECO:0000256" key="1">
    <source>
        <dbReference type="ARBA" id="ARBA00023125"/>
    </source>
</evidence>
<proteinExistence type="predicted"/>
<keyword evidence="1 2" id="KW-0238">DNA-binding</keyword>
<dbReference type="InterPro" id="IPR001867">
    <property type="entry name" value="OmpR/PhoB-type_DNA-bd"/>
</dbReference>
<evidence type="ECO:0000256" key="3">
    <source>
        <dbReference type="SAM" id="Phobius"/>
    </source>
</evidence>
<accession>A0ABY0ATK4</accession>
<feature type="domain" description="OmpR/PhoB-type" evidence="4">
    <location>
        <begin position="1"/>
        <end position="105"/>
    </location>
</feature>
<dbReference type="Proteomes" id="UP000278241">
    <property type="component" value="Unassembled WGS sequence"/>
</dbReference>
<dbReference type="Gene3D" id="1.10.10.10">
    <property type="entry name" value="Winged helix-like DNA-binding domain superfamily/Winged helix DNA-binding domain"/>
    <property type="match status" value="1"/>
</dbReference>
<feature type="transmembrane region" description="Helical" evidence="3">
    <location>
        <begin position="162"/>
        <end position="184"/>
    </location>
</feature>
<protein>
    <submittedName>
        <fullName evidence="5">Transcriptional regulator</fullName>
    </submittedName>
</protein>
<sequence>MFWIINDNIKFCPEKNLLVSLTKPELSVILTTPATRCLALLLESSPEVVNQKEFFDKVWGEDGMIVPANTLYQNISIIRRGLRSAGETSDTLVATVPRKGFQIHKSVKVTRVETNVVDSDEPAELMSPEVHSVDFPEKTVASVPDVPVEPVEKKTQRPLRRLFIPALLMAISFTLGFFTLHHVLRDNPEKDFFRDYTINRTENGCHFFSQNDDIKSIGNFSRFIKIIMNTGLDCKKYPWVYFSSSSNAPALSVLVCRAPYEKKANAGCMTLYFRGYMQ</sequence>
<dbReference type="SMART" id="SM00862">
    <property type="entry name" value="Trans_reg_C"/>
    <property type="match status" value="1"/>
</dbReference>
<dbReference type="EMBL" id="RXRX01000005">
    <property type="protein sequence ID" value="RTN24323.1"/>
    <property type="molecule type" value="Genomic_DNA"/>
</dbReference>
<organism evidence="5 6">
    <name type="scientific">Enterobacter quasimori</name>
    <dbReference type="NCBI Taxonomy" id="2838947"/>
    <lineage>
        <taxon>Bacteria</taxon>
        <taxon>Pseudomonadati</taxon>
        <taxon>Pseudomonadota</taxon>
        <taxon>Gammaproteobacteria</taxon>
        <taxon>Enterobacterales</taxon>
        <taxon>Enterobacteriaceae</taxon>
        <taxon>Enterobacter</taxon>
    </lineage>
</organism>
<keyword evidence="6" id="KW-1185">Reference proteome</keyword>
<keyword evidence="3" id="KW-0812">Transmembrane</keyword>
<keyword evidence="3" id="KW-1133">Transmembrane helix</keyword>
<dbReference type="RefSeq" id="WP_126544869.1">
    <property type="nucleotide sequence ID" value="NZ_RXRX01000005.1"/>
</dbReference>
<name>A0ABY0ATK4_9ENTR</name>
<evidence type="ECO:0000313" key="5">
    <source>
        <dbReference type="EMBL" id="RTN24323.1"/>
    </source>
</evidence>
<evidence type="ECO:0000313" key="6">
    <source>
        <dbReference type="Proteomes" id="UP000278241"/>
    </source>
</evidence>
<dbReference type="InterPro" id="IPR016032">
    <property type="entry name" value="Sig_transdc_resp-reg_C-effctor"/>
</dbReference>
<keyword evidence="3" id="KW-0472">Membrane</keyword>
<gene>
    <name evidence="5" type="ORF">EKN94_09930</name>
</gene>
<evidence type="ECO:0000256" key="2">
    <source>
        <dbReference type="PROSITE-ProRule" id="PRU01091"/>
    </source>
</evidence>
<dbReference type="Pfam" id="PF00486">
    <property type="entry name" value="Trans_reg_C"/>
    <property type="match status" value="1"/>
</dbReference>
<reference evidence="5 6" key="1">
    <citation type="submission" date="2018-12" db="EMBL/GenBank/DDBJ databases">
        <title>The Batch Genome Submission of Enterobacter spp. strains.</title>
        <authorList>
            <person name="Wei L."/>
            <person name="Wu W."/>
            <person name="Lin J."/>
            <person name="Zhang X."/>
            <person name="Feng Y."/>
            <person name="Zong Z."/>
        </authorList>
    </citation>
    <scope>NUCLEOTIDE SEQUENCE [LARGE SCALE GENOMIC DNA]</scope>
    <source>
        <strain evidence="5 6">WCHEM090044</strain>
    </source>
</reference>
<comment type="caution">
    <text evidence="5">The sequence shown here is derived from an EMBL/GenBank/DDBJ whole genome shotgun (WGS) entry which is preliminary data.</text>
</comment>
<dbReference type="InterPro" id="IPR036388">
    <property type="entry name" value="WH-like_DNA-bd_sf"/>
</dbReference>
<dbReference type="SUPFAM" id="SSF46894">
    <property type="entry name" value="C-terminal effector domain of the bipartite response regulators"/>
    <property type="match status" value="1"/>
</dbReference>
<feature type="DNA-binding region" description="OmpR/PhoB-type" evidence="2">
    <location>
        <begin position="1"/>
        <end position="105"/>
    </location>
</feature>
<dbReference type="PROSITE" id="PS51755">
    <property type="entry name" value="OMPR_PHOB"/>
    <property type="match status" value="1"/>
</dbReference>
<evidence type="ECO:0000259" key="4">
    <source>
        <dbReference type="PROSITE" id="PS51755"/>
    </source>
</evidence>